<dbReference type="GO" id="GO:0000976">
    <property type="term" value="F:transcription cis-regulatory region binding"/>
    <property type="evidence" value="ECO:0007669"/>
    <property type="project" value="TreeGrafter"/>
</dbReference>
<evidence type="ECO:0000256" key="3">
    <source>
        <dbReference type="ARBA" id="ARBA00023163"/>
    </source>
</evidence>
<dbReference type="Gene3D" id="1.10.260.40">
    <property type="entry name" value="lambda repressor-like DNA-binding domains"/>
    <property type="match status" value="1"/>
</dbReference>
<dbReference type="InterPro" id="IPR000843">
    <property type="entry name" value="HTH_LacI"/>
</dbReference>
<sequence length="330" mass="36289">MKRATAQHVAIEAGVSKWTVIRAFTPGSSITEVSKAKVLAAAEKLNYRPNLLARSLATSLTHQVAVLVDDFANPYKLPFLEKLTAALQAKGLVAILVNINDHYNHVHAILNAEQRQVDAIILLGTAFRDETLNDRKLGEGSAPMFVLARDSQIEGVPAVSCDTDVAIAEIGKHLLERGYHRPGFMCGPRTLSTALGRRRNFKEFWRRERDTDLLEIAADRYSVDAGAEAARRYLEKTPATDRVDVLMCENDALAFGALDVIRSEFKLRVPEDIAVVGFDNAAFAASPSYGLTTYEQPVSEMVDAVIAMLLGQREKITVNIRGRLVVRAST</sequence>
<dbReference type="AlphaFoldDB" id="A0A2P7B3Q6"/>
<feature type="domain" description="HTH lacI-type" evidence="4">
    <location>
        <begin position="4"/>
        <end position="58"/>
    </location>
</feature>
<comment type="caution">
    <text evidence="5">The sequence shown here is derived from an EMBL/GenBank/DDBJ whole genome shotgun (WGS) entry which is preliminary data.</text>
</comment>
<organism evidence="5 6">
    <name type="scientific">Phyllobacterium sophorae</name>
    <dbReference type="NCBI Taxonomy" id="1520277"/>
    <lineage>
        <taxon>Bacteria</taxon>
        <taxon>Pseudomonadati</taxon>
        <taxon>Pseudomonadota</taxon>
        <taxon>Alphaproteobacteria</taxon>
        <taxon>Hyphomicrobiales</taxon>
        <taxon>Phyllobacteriaceae</taxon>
        <taxon>Phyllobacterium</taxon>
    </lineage>
</organism>
<evidence type="ECO:0000256" key="2">
    <source>
        <dbReference type="ARBA" id="ARBA00023125"/>
    </source>
</evidence>
<dbReference type="CDD" id="cd06278">
    <property type="entry name" value="PBP1_LacI-like"/>
    <property type="match status" value="1"/>
</dbReference>
<dbReference type="InterPro" id="IPR010982">
    <property type="entry name" value="Lambda_DNA-bd_dom_sf"/>
</dbReference>
<evidence type="ECO:0000313" key="6">
    <source>
        <dbReference type="Proteomes" id="UP000241764"/>
    </source>
</evidence>
<dbReference type="Gene3D" id="3.40.50.2300">
    <property type="match status" value="2"/>
</dbReference>
<dbReference type="Proteomes" id="UP000241764">
    <property type="component" value="Unassembled WGS sequence"/>
</dbReference>
<dbReference type="InterPro" id="IPR028082">
    <property type="entry name" value="Peripla_BP_I"/>
</dbReference>
<keyword evidence="1" id="KW-0805">Transcription regulation</keyword>
<name>A0A2P7B3Q6_9HYPH</name>
<dbReference type="SUPFAM" id="SSF53822">
    <property type="entry name" value="Periplasmic binding protein-like I"/>
    <property type="match status" value="1"/>
</dbReference>
<gene>
    <name evidence="5" type="ORF">CU103_24400</name>
</gene>
<reference evidence="6" key="1">
    <citation type="submission" date="2017-11" db="EMBL/GenBank/DDBJ databases">
        <authorList>
            <person name="Kuznetsova I."/>
            <person name="Sazanova A."/>
            <person name="Chirak E."/>
            <person name="Safronova V."/>
            <person name="Willems A."/>
        </authorList>
    </citation>
    <scope>NUCLEOTIDE SEQUENCE [LARGE SCALE GENOMIC DNA]</scope>
    <source>
        <strain evidence="6">CCBAU 03422</strain>
    </source>
</reference>
<dbReference type="OrthoDB" id="9772505at2"/>
<keyword evidence="6" id="KW-1185">Reference proteome</keyword>
<dbReference type="EMBL" id="PGGM01000014">
    <property type="protein sequence ID" value="PSH61102.1"/>
    <property type="molecule type" value="Genomic_DNA"/>
</dbReference>
<proteinExistence type="predicted"/>
<protein>
    <submittedName>
        <fullName evidence="5">LacI family transcriptional regulator</fullName>
    </submittedName>
</protein>
<keyword evidence="3" id="KW-0804">Transcription</keyword>
<keyword evidence="2" id="KW-0238">DNA-binding</keyword>
<dbReference type="GO" id="GO:0003700">
    <property type="term" value="F:DNA-binding transcription factor activity"/>
    <property type="evidence" value="ECO:0007669"/>
    <property type="project" value="TreeGrafter"/>
</dbReference>
<dbReference type="Pfam" id="PF00356">
    <property type="entry name" value="LacI"/>
    <property type="match status" value="1"/>
</dbReference>
<dbReference type="PANTHER" id="PTHR30146">
    <property type="entry name" value="LACI-RELATED TRANSCRIPTIONAL REPRESSOR"/>
    <property type="match status" value="1"/>
</dbReference>
<dbReference type="RefSeq" id="WP_106666623.1">
    <property type="nucleotide sequence ID" value="NZ_PGGM01000014.1"/>
</dbReference>
<dbReference type="Pfam" id="PF13377">
    <property type="entry name" value="Peripla_BP_3"/>
    <property type="match status" value="1"/>
</dbReference>
<dbReference type="PANTHER" id="PTHR30146:SF138">
    <property type="entry name" value="TRANSCRIPTIONAL REGULATORY PROTEIN"/>
    <property type="match status" value="1"/>
</dbReference>
<evidence type="ECO:0000313" key="5">
    <source>
        <dbReference type="EMBL" id="PSH61102.1"/>
    </source>
</evidence>
<dbReference type="SMART" id="SM00354">
    <property type="entry name" value="HTH_LACI"/>
    <property type="match status" value="1"/>
</dbReference>
<dbReference type="SUPFAM" id="SSF47413">
    <property type="entry name" value="lambda repressor-like DNA-binding domains"/>
    <property type="match status" value="1"/>
</dbReference>
<accession>A0A2P7B3Q6</accession>
<evidence type="ECO:0000256" key="1">
    <source>
        <dbReference type="ARBA" id="ARBA00023015"/>
    </source>
</evidence>
<dbReference type="InterPro" id="IPR046335">
    <property type="entry name" value="LacI/GalR-like_sensor"/>
</dbReference>
<dbReference type="PROSITE" id="PS50932">
    <property type="entry name" value="HTH_LACI_2"/>
    <property type="match status" value="1"/>
</dbReference>
<evidence type="ECO:0000259" key="4">
    <source>
        <dbReference type="PROSITE" id="PS50932"/>
    </source>
</evidence>
<dbReference type="CDD" id="cd01392">
    <property type="entry name" value="HTH_LacI"/>
    <property type="match status" value="1"/>
</dbReference>